<evidence type="ECO:0000259" key="1">
    <source>
        <dbReference type="Pfam" id="PF12804"/>
    </source>
</evidence>
<evidence type="ECO:0000313" key="2">
    <source>
        <dbReference type="EMBL" id="PCE65809.1"/>
    </source>
</evidence>
<dbReference type="InterPro" id="IPR025877">
    <property type="entry name" value="MobA-like_NTP_Trfase"/>
</dbReference>
<dbReference type="PANTHER" id="PTHR43777">
    <property type="entry name" value="MOLYBDENUM COFACTOR CYTIDYLYLTRANSFERASE"/>
    <property type="match status" value="1"/>
</dbReference>
<accession>A0A2A4GA32</accession>
<keyword evidence="3" id="KW-1185">Reference proteome</keyword>
<evidence type="ECO:0000313" key="3">
    <source>
        <dbReference type="Proteomes" id="UP000219559"/>
    </source>
</evidence>
<dbReference type="Pfam" id="PF12804">
    <property type="entry name" value="NTP_transf_3"/>
    <property type="match status" value="1"/>
</dbReference>
<name>A0A2A4GA32_9FLAO</name>
<proteinExistence type="predicted"/>
<feature type="domain" description="MobA-like NTP transferase" evidence="1">
    <location>
        <begin position="20"/>
        <end position="180"/>
    </location>
</feature>
<dbReference type="SUPFAM" id="SSF53448">
    <property type="entry name" value="Nucleotide-diphospho-sugar transferases"/>
    <property type="match status" value="1"/>
</dbReference>
<dbReference type="CDD" id="cd04182">
    <property type="entry name" value="GT_2_like_f"/>
    <property type="match status" value="1"/>
</dbReference>
<dbReference type="GO" id="GO:0016779">
    <property type="term" value="F:nucleotidyltransferase activity"/>
    <property type="evidence" value="ECO:0007669"/>
    <property type="project" value="UniProtKB-ARBA"/>
</dbReference>
<comment type="caution">
    <text evidence="2">The sequence shown here is derived from an EMBL/GenBank/DDBJ whole genome shotgun (WGS) entry which is preliminary data.</text>
</comment>
<reference evidence="2 3" key="1">
    <citation type="submission" date="2017-04" db="EMBL/GenBank/DDBJ databases">
        <title>A new member of the family Flavobacteriaceae isolated from ascidians.</title>
        <authorList>
            <person name="Chen L."/>
        </authorList>
    </citation>
    <scope>NUCLEOTIDE SEQUENCE [LARGE SCALE GENOMIC DNA]</scope>
    <source>
        <strain evidence="2 3">HQA918</strain>
    </source>
</reference>
<dbReference type="Proteomes" id="UP000219559">
    <property type="component" value="Unassembled WGS sequence"/>
</dbReference>
<dbReference type="AlphaFoldDB" id="A0A2A4GA32"/>
<dbReference type="Gene3D" id="3.90.550.10">
    <property type="entry name" value="Spore Coat Polysaccharide Biosynthesis Protein SpsA, Chain A"/>
    <property type="match status" value="1"/>
</dbReference>
<dbReference type="OrthoDB" id="9779263at2"/>
<gene>
    <name evidence="2" type="ORF">B7P33_00440</name>
</gene>
<sequence length="211" mass="22812">MRKKKGFMTDAETSKNIGIIVLAAGASRRMGQPKQLLPWGTKTVLAHAITQVQGAGANTSCVVLGSDHQQIAKSIAPTGVPAVFNPNWEQGMGTSIAAGLQWILDQQPELDGLLVQLCDLPLIGTSHLKSLMQFLNNPTDIRITAYTDTQGVPAIFGKAHFNSLLGLRDETGAKSIIQTNKEQVGKVTFPGPYRDIDTIEAYESLKKEVWS</sequence>
<dbReference type="EMBL" id="NBWU01000001">
    <property type="protein sequence ID" value="PCE65809.1"/>
    <property type="molecule type" value="Genomic_DNA"/>
</dbReference>
<dbReference type="InterPro" id="IPR029044">
    <property type="entry name" value="Nucleotide-diphossugar_trans"/>
</dbReference>
<protein>
    <recommendedName>
        <fullName evidence="1">MobA-like NTP transferase domain-containing protein</fullName>
    </recommendedName>
</protein>
<dbReference type="PANTHER" id="PTHR43777:SF1">
    <property type="entry name" value="MOLYBDENUM COFACTOR CYTIDYLYLTRANSFERASE"/>
    <property type="match status" value="1"/>
</dbReference>
<organism evidence="2 3">
    <name type="scientific">Sediminicola luteus</name>
    <dbReference type="NCBI Taxonomy" id="319238"/>
    <lineage>
        <taxon>Bacteria</taxon>
        <taxon>Pseudomonadati</taxon>
        <taxon>Bacteroidota</taxon>
        <taxon>Flavobacteriia</taxon>
        <taxon>Flavobacteriales</taxon>
        <taxon>Flavobacteriaceae</taxon>
        <taxon>Sediminicola</taxon>
    </lineage>
</organism>